<sequence>MVGNRLVKIPKLSERIDVPKEVHNGHGHFGQDTTWEKLYASYWWPQAYKYVASCGEYQIFANVPKKVSFLGNIPVHSYLNDLSSTLRTGRVPKQFRKTNGEATVKFLYEEICSIHARSL</sequence>
<dbReference type="OrthoDB" id="2430298at2759"/>
<dbReference type="AlphaFoldDB" id="A0A1X0RCY8"/>
<gene>
    <name evidence="2" type="ORF">BCV72DRAFT_302418</name>
</gene>
<dbReference type="Pfam" id="PF17921">
    <property type="entry name" value="Integrase_H2C2"/>
    <property type="match status" value="1"/>
</dbReference>
<dbReference type="EMBL" id="KV921871">
    <property type="protein sequence ID" value="ORE09913.1"/>
    <property type="molecule type" value="Genomic_DNA"/>
</dbReference>
<organism evidence="2">
    <name type="scientific">Rhizopus microsporus var. microsporus</name>
    <dbReference type="NCBI Taxonomy" id="86635"/>
    <lineage>
        <taxon>Eukaryota</taxon>
        <taxon>Fungi</taxon>
        <taxon>Fungi incertae sedis</taxon>
        <taxon>Mucoromycota</taxon>
        <taxon>Mucoromycotina</taxon>
        <taxon>Mucoromycetes</taxon>
        <taxon>Mucorales</taxon>
        <taxon>Mucorineae</taxon>
        <taxon>Rhizopodaceae</taxon>
        <taxon>Rhizopus</taxon>
    </lineage>
</organism>
<dbReference type="Proteomes" id="UP000242414">
    <property type="component" value="Unassembled WGS sequence"/>
</dbReference>
<protein>
    <recommendedName>
        <fullName evidence="1">Integrase zinc-binding domain-containing protein</fullName>
    </recommendedName>
</protein>
<accession>A0A1X0RCY8</accession>
<dbReference type="VEuPathDB" id="FungiDB:BCV72DRAFT_302418"/>
<feature type="domain" description="Integrase zinc-binding" evidence="1">
    <location>
        <begin position="13"/>
        <end position="53"/>
    </location>
</feature>
<proteinExistence type="predicted"/>
<reference evidence="2" key="1">
    <citation type="journal article" date="2016" name="Proc. Natl. Acad. Sci. U.S.A.">
        <title>Lipid metabolic changes in an early divergent fungus govern the establishment of a mutualistic symbiosis with endobacteria.</title>
        <authorList>
            <person name="Lastovetsky O.A."/>
            <person name="Gaspar M.L."/>
            <person name="Mondo S.J."/>
            <person name="LaButti K.M."/>
            <person name="Sandor L."/>
            <person name="Grigoriev I.V."/>
            <person name="Henry S.A."/>
            <person name="Pawlowska T.E."/>
        </authorList>
    </citation>
    <scope>NUCLEOTIDE SEQUENCE [LARGE SCALE GENOMIC DNA]</scope>
    <source>
        <strain evidence="2">ATCC 52814</strain>
    </source>
</reference>
<evidence type="ECO:0000313" key="2">
    <source>
        <dbReference type="EMBL" id="ORE09913.1"/>
    </source>
</evidence>
<name>A0A1X0RCY8_RHIZD</name>
<dbReference type="Gene3D" id="1.10.340.70">
    <property type="match status" value="1"/>
</dbReference>
<evidence type="ECO:0000259" key="1">
    <source>
        <dbReference type="Pfam" id="PF17921"/>
    </source>
</evidence>
<dbReference type="InterPro" id="IPR041588">
    <property type="entry name" value="Integrase_H2C2"/>
</dbReference>